<dbReference type="Proteomes" id="UP001589667">
    <property type="component" value="Unassembled WGS sequence"/>
</dbReference>
<evidence type="ECO:0000313" key="2">
    <source>
        <dbReference type="Proteomes" id="UP001589667"/>
    </source>
</evidence>
<dbReference type="RefSeq" id="WP_157422448.1">
    <property type="nucleotide sequence ID" value="NZ_BAAANI010000002.1"/>
</dbReference>
<accession>A0ABV5SRB2</accession>
<protein>
    <submittedName>
        <fullName evidence="1">Uncharacterized protein</fullName>
    </submittedName>
</protein>
<keyword evidence="2" id="KW-1185">Reference proteome</keyword>
<organism evidence="1 2">
    <name type="scientific">Agromyces lapidis</name>
    <dbReference type="NCBI Taxonomy" id="279574"/>
    <lineage>
        <taxon>Bacteria</taxon>
        <taxon>Bacillati</taxon>
        <taxon>Actinomycetota</taxon>
        <taxon>Actinomycetes</taxon>
        <taxon>Micrococcales</taxon>
        <taxon>Microbacteriaceae</taxon>
        <taxon>Agromyces</taxon>
    </lineage>
</organism>
<name>A0ABV5SRB2_9MICO</name>
<reference evidence="1 2" key="1">
    <citation type="submission" date="2024-09" db="EMBL/GenBank/DDBJ databases">
        <authorList>
            <person name="Sun Q."/>
            <person name="Mori K."/>
        </authorList>
    </citation>
    <scope>NUCLEOTIDE SEQUENCE [LARGE SCALE GENOMIC DNA]</scope>
    <source>
        <strain evidence="1 2">JCM 14321</strain>
    </source>
</reference>
<gene>
    <name evidence="1" type="ORF">ACFFQV_11245</name>
</gene>
<evidence type="ECO:0000313" key="1">
    <source>
        <dbReference type="EMBL" id="MFB9642863.1"/>
    </source>
</evidence>
<proteinExistence type="predicted"/>
<dbReference type="EMBL" id="JBHMBL010000002">
    <property type="protein sequence ID" value="MFB9642863.1"/>
    <property type="molecule type" value="Genomic_DNA"/>
</dbReference>
<sequence length="140" mass="14964">MDIVVLAPSGRYSADALPGLAETDRVTVVSWVGAPAVEADEVLELRQSPRSARVVAVLSRSLAGRMLVRVLPLDGGARFWRASVAAGEVARRIGEADLIIAAERDGGFAAWKWMRNTSRTGAPPAVVRGYAAARARISRR</sequence>
<comment type="caution">
    <text evidence="1">The sequence shown here is derived from an EMBL/GenBank/DDBJ whole genome shotgun (WGS) entry which is preliminary data.</text>
</comment>